<dbReference type="PRINTS" id="PR00359">
    <property type="entry name" value="BP450"/>
</dbReference>
<organism evidence="8">
    <name type="scientific">uncultured soil bacterium</name>
    <dbReference type="NCBI Taxonomy" id="164851"/>
    <lineage>
        <taxon>Bacteria</taxon>
        <taxon>environmental samples</taxon>
    </lineage>
</organism>
<evidence type="ECO:0000256" key="1">
    <source>
        <dbReference type="ARBA" id="ARBA00010617"/>
    </source>
</evidence>
<keyword evidence="2 7" id="KW-0349">Heme</keyword>
<evidence type="ECO:0000313" key="8">
    <source>
        <dbReference type="EMBL" id="ACJ60954.1"/>
    </source>
</evidence>
<dbReference type="GO" id="GO:0016705">
    <property type="term" value="F:oxidoreductase activity, acting on paired donors, with incorporation or reduction of molecular oxygen"/>
    <property type="evidence" value="ECO:0007669"/>
    <property type="project" value="InterPro"/>
</dbReference>
<evidence type="ECO:0000256" key="2">
    <source>
        <dbReference type="ARBA" id="ARBA00022617"/>
    </source>
</evidence>
<dbReference type="CDD" id="cd11030">
    <property type="entry name" value="CYP105-like"/>
    <property type="match status" value="1"/>
</dbReference>
<accession>B7T1C5</accession>
<evidence type="ECO:0000256" key="6">
    <source>
        <dbReference type="ARBA" id="ARBA00023033"/>
    </source>
</evidence>
<dbReference type="InterPro" id="IPR001128">
    <property type="entry name" value="Cyt_P450"/>
</dbReference>
<dbReference type="PROSITE" id="PS00086">
    <property type="entry name" value="CYTOCHROME_P450"/>
    <property type="match status" value="1"/>
</dbReference>
<name>B7T1C5_9BACT</name>
<dbReference type="PANTHER" id="PTHR46696">
    <property type="entry name" value="P450, PUTATIVE (EUROFUNG)-RELATED"/>
    <property type="match status" value="1"/>
</dbReference>
<keyword evidence="6 7" id="KW-0503">Monooxygenase</keyword>
<proteinExistence type="inferred from homology"/>
<keyword evidence="4 7" id="KW-0560">Oxidoreductase</keyword>
<dbReference type="GO" id="GO:0005506">
    <property type="term" value="F:iron ion binding"/>
    <property type="evidence" value="ECO:0007669"/>
    <property type="project" value="InterPro"/>
</dbReference>
<dbReference type="Gene3D" id="1.10.630.10">
    <property type="entry name" value="Cytochrome P450"/>
    <property type="match status" value="1"/>
</dbReference>
<dbReference type="InterPro" id="IPR002397">
    <property type="entry name" value="Cyt_P450_B"/>
</dbReference>
<keyword evidence="3 7" id="KW-0479">Metal-binding</keyword>
<dbReference type="SUPFAM" id="SSF48264">
    <property type="entry name" value="Cytochrome P450"/>
    <property type="match status" value="1"/>
</dbReference>
<protein>
    <submittedName>
        <fullName evidence="8">Veg12</fullName>
    </submittedName>
</protein>
<reference evidence="8" key="1">
    <citation type="journal article" date="2008" name="Proc. Natl. Acad. Sci. U.S.A.">
        <title>Cloning and characterization of new glycopeptide gene clusters found in an environmental DNA megalibrary.</title>
        <authorList>
            <person name="Banik J.J."/>
            <person name="Brady S.F."/>
        </authorList>
    </citation>
    <scope>NUCLEOTIDE SEQUENCE</scope>
</reference>
<evidence type="ECO:0000256" key="3">
    <source>
        <dbReference type="ARBA" id="ARBA00022723"/>
    </source>
</evidence>
<gene>
    <name evidence="8" type="primary">veg12</name>
</gene>
<dbReference type="FunFam" id="1.10.630.10:FF:000018">
    <property type="entry name" value="Cytochrome P450 monooxygenase"/>
    <property type="match status" value="1"/>
</dbReference>
<dbReference type="GO" id="GO:0004497">
    <property type="term" value="F:monooxygenase activity"/>
    <property type="evidence" value="ECO:0007669"/>
    <property type="project" value="UniProtKB-KW"/>
</dbReference>
<dbReference type="InterPro" id="IPR036396">
    <property type="entry name" value="Cyt_P450_sf"/>
</dbReference>
<dbReference type="AlphaFoldDB" id="B7T1C5"/>
<comment type="similarity">
    <text evidence="1 7">Belongs to the cytochrome P450 family.</text>
</comment>
<evidence type="ECO:0000256" key="7">
    <source>
        <dbReference type="RuleBase" id="RU000461"/>
    </source>
</evidence>
<dbReference type="Pfam" id="PF00067">
    <property type="entry name" value="p450"/>
    <property type="match status" value="1"/>
</dbReference>
<keyword evidence="5 7" id="KW-0408">Iron</keyword>
<dbReference type="InterPro" id="IPR017972">
    <property type="entry name" value="Cyt_P450_CS"/>
</dbReference>
<evidence type="ECO:0000256" key="5">
    <source>
        <dbReference type="ARBA" id="ARBA00023004"/>
    </source>
</evidence>
<dbReference type="GO" id="GO:0020037">
    <property type="term" value="F:heme binding"/>
    <property type="evidence" value="ECO:0007669"/>
    <property type="project" value="InterPro"/>
</dbReference>
<dbReference type="EMBL" id="EU874252">
    <property type="protein sequence ID" value="ACJ60954.1"/>
    <property type="molecule type" value="Genomic_DNA"/>
</dbReference>
<evidence type="ECO:0000256" key="4">
    <source>
        <dbReference type="ARBA" id="ARBA00023002"/>
    </source>
</evidence>
<sequence length="429" mass="47479">MRLGHQGLRVETHASSVKELPLGMSHGIDEVAHLVPEPANYLLRTKCDPHKDNFDLRANGPLFRLVGDASAQLGRDYVWQASGYDVVRRILGDYENFTTRPQFSKEKSAAHVEAQFVGQISTYDPPEHTRLRKMLTPEFTVRRIRRMEPAIQGLINDRLDMLEAEGPPADLQGLFADPVGALALCELLGIPRDDRTEFVRRIRRNADLSRGLKARAADSAAFNRYLDNLIARQRKDPDDGLLGSIVREHGDNITDEELKGLVTALILGGVETVAGMIGFGVLALLENPDQIPLLFAGQEKADRVVNELVRYLSPVQGPNPRLAIKDVVIDGQLIKAGDYVLCSVLMANRDEALTPNPNVLDANRPAASDVGFGHGIHYCVGAALARSMLRMAYQTLWQRFPGLRLAVPIGEVKYRSAFVDCPDQVPVTW</sequence>
<dbReference type="PANTHER" id="PTHR46696:SF6">
    <property type="entry name" value="P450, PUTATIVE (EUROFUNG)-RELATED"/>
    <property type="match status" value="1"/>
</dbReference>